<dbReference type="EMBL" id="JH594606">
    <property type="protein sequence ID" value="EHQ02478.1"/>
    <property type="molecule type" value="Genomic_DNA"/>
</dbReference>
<accession>H2BRZ1</accession>
<sequence length="154" mass="17159">MKKLGVPLIYGIVIAIGLIAYFLILSLLGLHVNPVFSLFNPAIVGIGMYMAIIASRKKMGNKYKYQKGFKIGLKTGFTATILFTIFFGIYSTELNPGFINKLLSVWDTSWHISIGMVLFTVAIMGFATTVVLTLAFMQLLKDSWNTKEAKKHEL</sequence>
<reference evidence="3" key="1">
    <citation type="journal article" date="2012" name="Stand. Genomic Sci.">
        <title>Genome sequence of the Antarctic rhodopsins-containing flavobacterium Gillisia limnaea type strain (R-8282(T)).</title>
        <authorList>
            <person name="Riedel T."/>
            <person name="Held B."/>
            <person name="Nolan M."/>
            <person name="Lucas S."/>
            <person name="Lapidus A."/>
            <person name="Tice H."/>
            <person name="Del Rio T.G."/>
            <person name="Cheng J.F."/>
            <person name="Han C."/>
            <person name="Tapia R."/>
            <person name="Goodwin L.A."/>
            <person name="Pitluck S."/>
            <person name="Liolios K."/>
            <person name="Mavromatis K."/>
            <person name="Pagani I."/>
            <person name="Ivanova N."/>
            <person name="Mikhailova N."/>
            <person name="Pati A."/>
            <person name="Chen A."/>
            <person name="Palaniappan K."/>
            <person name="Land M."/>
            <person name="Rohde M."/>
            <person name="Tindall B.J."/>
            <person name="Detter J.C."/>
            <person name="Goker M."/>
            <person name="Bristow J."/>
            <person name="Eisen J.A."/>
            <person name="Markowitz V."/>
            <person name="Hugenholtz P."/>
            <person name="Kyrpides N.C."/>
            <person name="Klenk H.P."/>
            <person name="Woyke T."/>
        </authorList>
    </citation>
    <scope>NUCLEOTIDE SEQUENCE [LARGE SCALE GENOMIC DNA]</scope>
    <source>
        <strain evidence="3">DSM 15749 / LMG 21470 / R-8282</strain>
    </source>
</reference>
<dbReference type="STRING" id="865937.Gilli_1836"/>
<dbReference type="AlphaFoldDB" id="H2BRZ1"/>
<feature type="transmembrane region" description="Helical" evidence="1">
    <location>
        <begin position="112"/>
        <end position="137"/>
    </location>
</feature>
<keyword evidence="3" id="KW-1185">Reference proteome</keyword>
<proteinExistence type="predicted"/>
<organism evidence="2 3">
    <name type="scientific">Gillisia limnaea (strain DSM 15749 / LMG 21470 / R-8282)</name>
    <dbReference type="NCBI Taxonomy" id="865937"/>
    <lineage>
        <taxon>Bacteria</taxon>
        <taxon>Pseudomonadati</taxon>
        <taxon>Bacteroidota</taxon>
        <taxon>Flavobacteriia</taxon>
        <taxon>Flavobacteriales</taxon>
        <taxon>Flavobacteriaceae</taxon>
        <taxon>Gillisia</taxon>
    </lineage>
</organism>
<dbReference type="Proteomes" id="UP000003844">
    <property type="component" value="Unassembled WGS sequence"/>
</dbReference>
<keyword evidence="1" id="KW-0812">Transmembrane</keyword>
<evidence type="ECO:0000313" key="2">
    <source>
        <dbReference type="EMBL" id="EHQ02478.1"/>
    </source>
</evidence>
<name>H2BRZ1_GILLR</name>
<dbReference type="eggNOG" id="ENOG5031KST">
    <property type="taxonomic scope" value="Bacteria"/>
</dbReference>
<gene>
    <name evidence="2" type="ORF">Gilli_1836</name>
</gene>
<protein>
    <recommendedName>
        <fullName evidence="4">DUF4199 domain-containing protein</fullName>
    </recommendedName>
</protein>
<feature type="transmembrane region" description="Helical" evidence="1">
    <location>
        <begin position="35"/>
        <end position="54"/>
    </location>
</feature>
<dbReference type="RefSeq" id="WP_006988788.1">
    <property type="nucleotide sequence ID" value="NZ_JH594606.1"/>
</dbReference>
<keyword evidence="1" id="KW-0472">Membrane</keyword>
<dbReference type="HOGENOM" id="CLU_139045_0_0_10"/>
<feature type="transmembrane region" description="Helical" evidence="1">
    <location>
        <begin position="75"/>
        <end position="92"/>
    </location>
</feature>
<evidence type="ECO:0008006" key="4">
    <source>
        <dbReference type="Google" id="ProtNLM"/>
    </source>
</evidence>
<feature type="transmembrane region" description="Helical" evidence="1">
    <location>
        <begin position="7"/>
        <end position="29"/>
    </location>
</feature>
<dbReference type="InterPro" id="IPR025250">
    <property type="entry name" value="DUF4199"/>
</dbReference>
<dbReference type="Pfam" id="PF13858">
    <property type="entry name" value="DUF4199"/>
    <property type="match status" value="1"/>
</dbReference>
<keyword evidence="1" id="KW-1133">Transmembrane helix</keyword>
<evidence type="ECO:0000256" key="1">
    <source>
        <dbReference type="SAM" id="Phobius"/>
    </source>
</evidence>
<dbReference type="OrthoDB" id="1450060at2"/>
<evidence type="ECO:0000313" key="3">
    <source>
        <dbReference type="Proteomes" id="UP000003844"/>
    </source>
</evidence>